<dbReference type="GO" id="GO:0015078">
    <property type="term" value="F:proton transmembrane transporter activity"/>
    <property type="evidence" value="ECO:0007669"/>
    <property type="project" value="InterPro"/>
</dbReference>
<evidence type="ECO:0000256" key="12">
    <source>
        <dbReference type="RuleBase" id="RU003661"/>
    </source>
</evidence>
<evidence type="ECO:0000256" key="7">
    <source>
        <dbReference type="ARBA" id="ARBA00022781"/>
    </source>
</evidence>
<geneLocation type="mitochondrion" evidence="14"/>
<comment type="subunit">
    <text evidence="3">F-type ATPases have 2 components, CF(1) - the catalytic core - and CF(0) - the membrane proton channel.</text>
</comment>
<evidence type="ECO:0000256" key="9">
    <source>
        <dbReference type="ARBA" id="ARBA00023065"/>
    </source>
</evidence>
<evidence type="ECO:0000256" key="3">
    <source>
        <dbReference type="ARBA" id="ARBA00011291"/>
    </source>
</evidence>
<evidence type="ECO:0000256" key="1">
    <source>
        <dbReference type="ARBA" id="ARBA00004304"/>
    </source>
</evidence>
<gene>
    <name evidence="14" type="primary">ATP8</name>
</gene>
<comment type="similarity">
    <text evidence="2 12">Belongs to the ATPase protein 8 family.</text>
</comment>
<keyword evidence="9 12" id="KW-0406">Ion transport</keyword>
<evidence type="ECO:0000256" key="8">
    <source>
        <dbReference type="ARBA" id="ARBA00022989"/>
    </source>
</evidence>
<dbReference type="GO" id="GO:0015986">
    <property type="term" value="P:proton motive force-driven ATP synthesis"/>
    <property type="evidence" value="ECO:0007669"/>
    <property type="project" value="InterPro"/>
</dbReference>
<protein>
    <recommendedName>
        <fullName evidence="12">ATP synthase complex subunit 8</fullName>
    </recommendedName>
</protein>
<reference evidence="14" key="2">
    <citation type="journal article" date="2013" name="Mol. Phylogenet. Evol.">
        <title>Mitogenome sequences stabilize the phylogenetics of weevils (Curculionoidea) and establish the monophyly of larval ectophagy.</title>
        <authorList>
            <person name="Haran J."/>
            <person name="Timmermans M.J."/>
            <person name="Vogler A.P."/>
        </authorList>
    </citation>
    <scope>NUCLEOTIDE SEQUENCE</scope>
</reference>
<dbReference type="InterPro" id="IPR001421">
    <property type="entry name" value="ATP8_metazoa"/>
</dbReference>
<keyword evidence="7 12" id="KW-0375">Hydrogen ion transport</keyword>
<evidence type="ECO:0000256" key="13">
    <source>
        <dbReference type="SAM" id="Phobius"/>
    </source>
</evidence>
<dbReference type="GO" id="GO:0031966">
    <property type="term" value="C:mitochondrial membrane"/>
    <property type="evidence" value="ECO:0007669"/>
    <property type="project" value="UniProtKB-SubCell"/>
</dbReference>
<keyword evidence="5 12" id="KW-0138">CF(0)</keyword>
<dbReference type="Pfam" id="PF00895">
    <property type="entry name" value="ATP-synt_8"/>
    <property type="match status" value="1"/>
</dbReference>
<organism evidence="14">
    <name type="scientific">Cionus olens</name>
    <dbReference type="NCBI Taxonomy" id="201874"/>
    <lineage>
        <taxon>Eukaryota</taxon>
        <taxon>Metazoa</taxon>
        <taxon>Ecdysozoa</taxon>
        <taxon>Arthropoda</taxon>
        <taxon>Hexapoda</taxon>
        <taxon>Insecta</taxon>
        <taxon>Pterygota</taxon>
        <taxon>Neoptera</taxon>
        <taxon>Endopterygota</taxon>
        <taxon>Coleoptera</taxon>
        <taxon>Polyphaga</taxon>
        <taxon>Cucujiformia</taxon>
        <taxon>Curculionidae</taxon>
        <taxon>Cioninae</taxon>
        <taxon>Cionus</taxon>
    </lineage>
</organism>
<keyword evidence="8 13" id="KW-1133">Transmembrane helix</keyword>
<sequence length="51" mass="6363">MPQMAPLNWLNLYFLFILLFILLMVVNYYTMMYTPKIKITKKMDKTLNWKW</sequence>
<dbReference type="AlphaFoldDB" id="J9PGR6"/>
<feature type="transmembrane region" description="Helical" evidence="13">
    <location>
        <begin position="12"/>
        <end position="33"/>
    </location>
</feature>
<evidence type="ECO:0000256" key="2">
    <source>
        <dbReference type="ARBA" id="ARBA00008892"/>
    </source>
</evidence>
<keyword evidence="10 12" id="KW-0496">Mitochondrion</keyword>
<dbReference type="GO" id="GO:0045259">
    <property type="term" value="C:proton-transporting ATP synthase complex"/>
    <property type="evidence" value="ECO:0007669"/>
    <property type="project" value="UniProtKB-KW"/>
</dbReference>
<keyword evidence="11 13" id="KW-0472">Membrane</keyword>
<evidence type="ECO:0000313" key="14">
    <source>
        <dbReference type="EMBL" id="AEP27607.1"/>
    </source>
</evidence>
<name>J9PGR6_9CUCU</name>
<evidence type="ECO:0000256" key="6">
    <source>
        <dbReference type="ARBA" id="ARBA00022692"/>
    </source>
</evidence>
<accession>J9PGR6</accession>
<evidence type="ECO:0000256" key="11">
    <source>
        <dbReference type="ARBA" id="ARBA00023136"/>
    </source>
</evidence>
<reference evidence="14" key="1">
    <citation type="submission" date="2011-06" db="EMBL/GenBank/DDBJ databases">
        <authorList>
            <person name="Haran J.M."/>
            <person name="Timmermans M.J.T.N."/>
            <person name="Vogler A.P."/>
        </authorList>
    </citation>
    <scope>NUCLEOTIDE SEQUENCE</scope>
</reference>
<evidence type="ECO:0000256" key="5">
    <source>
        <dbReference type="ARBA" id="ARBA00022547"/>
    </source>
</evidence>
<comment type="subcellular location">
    <subcellularLocation>
        <location evidence="1 12">Mitochondrion membrane</location>
        <topology evidence="1 12">Single-pass membrane protein</topology>
    </subcellularLocation>
</comment>
<evidence type="ECO:0000256" key="4">
    <source>
        <dbReference type="ARBA" id="ARBA00022448"/>
    </source>
</evidence>
<proteinExistence type="inferred from homology"/>
<dbReference type="EMBL" id="JN163958">
    <property type="protein sequence ID" value="AEP27607.1"/>
    <property type="molecule type" value="Genomic_DNA"/>
</dbReference>
<evidence type="ECO:0000256" key="10">
    <source>
        <dbReference type="ARBA" id="ARBA00023128"/>
    </source>
</evidence>
<keyword evidence="4 12" id="KW-0813">Transport</keyword>
<keyword evidence="6 12" id="KW-0812">Transmembrane</keyword>